<evidence type="ECO:0000313" key="3">
    <source>
        <dbReference type="Proteomes" id="UP000254764"/>
    </source>
</evidence>
<proteinExistence type="predicted"/>
<reference evidence="3" key="1">
    <citation type="submission" date="2018-07" db="EMBL/GenBank/DDBJ databases">
        <authorList>
            <person name="Peiro R."/>
            <person name="Begona"/>
            <person name="Cbmso G."/>
            <person name="Lopez M."/>
            <person name="Gonzalez S."/>
        </authorList>
    </citation>
    <scope>NUCLEOTIDE SEQUENCE [LARGE SCALE GENOMIC DNA]</scope>
</reference>
<feature type="region of interest" description="Disordered" evidence="1">
    <location>
        <begin position="85"/>
        <end position="113"/>
    </location>
</feature>
<keyword evidence="3" id="KW-1185">Reference proteome</keyword>
<dbReference type="EMBL" id="UEYP01000003">
    <property type="protein sequence ID" value="SSC67091.1"/>
    <property type="molecule type" value="Genomic_DNA"/>
</dbReference>
<dbReference type="Proteomes" id="UP000254764">
    <property type="component" value="Unassembled WGS sequence"/>
</dbReference>
<sequence length="113" mass="12666">MSLHPLASLSLQPMQNDLKIDCQKHRKIHSRAHTSFDHDAARDSSPQATAADCAFSPGWQIARCKQVKVDQTTHRALSRNGAWETAPQSVFGPPLGRRRIGEKLTEGIRRKTR</sequence>
<evidence type="ECO:0000256" key="1">
    <source>
        <dbReference type="SAM" id="MobiDB-lite"/>
    </source>
</evidence>
<accession>A0A376AGY9</accession>
<protein>
    <submittedName>
        <fullName evidence="2">Uncharacterized protein</fullName>
    </submittedName>
</protein>
<evidence type="ECO:0000313" key="2">
    <source>
        <dbReference type="EMBL" id="SSC67091.1"/>
    </source>
</evidence>
<name>A0A376AGY9_9HYPH</name>
<feature type="compositionally biased region" description="Basic and acidic residues" evidence="1">
    <location>
        <begin position="99"/>
        <end position="113"/>
    </location>
</feature>
<gene>
    <name evidence="2" type="ORF">RHIZ70_2799</name>
</gene>
<organism evidence="2 3">
    <name type="scientific">Ciceribacter selenitireducens ATCC BAA-1503</name>
    <dbReference type="NCBI Taxonomy" id="1336235"/>
    <lineage>
        <taxon>Bacteria</taxon>
        <taxon>Pseudomonadati</taxon>
        <taxon>Pseudomonadota</taxon>
        <taxon>Alphaproteobacteria</taxon>
        <taxon>Hyphomicrobiales</taxon>
        <taxon>Rhizobiaceae</taxon>
        <taxon>Ciceribacter</taxon>
    </lineage>
</organism>
<dbReference type="AlphaFoldDB" id="A0A376AGY9"/>